<dbReference type="EMBL" id="CDMY01000295">
    <property type="protein sequence ID" value="CEM00527.1"/>
    <property type="molecule type" value="Genomic_DNA"/>
</dbReference>
<evidence type="ECO:0000256" key="1">
    <source>
        <dbReference type="SAM" id="MobiDB-lite"/>
    </source>
</evidence>
<dbReference type="Proteomes" id="UP000041254">
    <property type="component" value="Unassembled WGS sequence"/>
</dbReference>
<protein>
    <submittedName>
        <fullName evidence="2">Uncharacterized protein</fullName>
    </submittedName>
</protein>
<reference evidence="2 3" key="1">
    <citation type="submission" date="2014-11" db="EMBL/GenBank/DDBJ databases">
        <authorList>
            <person name="Zhu J."/>
            <person name="Qi W."/>
            <person name="Song R."/>
        </authorList>
    </citation>
    <scope>NUCLEOTIDE SEQUENCE [LARGE SCALE GENOMIC DNA]</scope>
</reference>
<dbReference type="InParanoid" id="A0A0G4ERM9"/>
<feature type="region of interest" description="Disordered" evidence="1">
    <location>
        <begin position="1"/>
        <end position="22"/>
    </location>
</feature>
<feature type="region of interest" description="Disordered" evidence="1">
    <location>
        <begin position="119"/>
        <end position="139"/>
    </location>
</feature>
<accession>A0A0G4ERM9</accession>
<evidence type="ECO:0000313" key="2">
    <source>
        <dbReference type="EMBL" id="CEM00527.1"/>
    </source>
</evidence>
<feature type="region of interest" description="Disordered" evidence="1">
    <location>
        <begin position="182"/>
        <end position="203"/>
    </location>
</feature>
<gene>
    <name evidence="2" type="ORF">Vbra_12796</name>
</gene>
<evidence type="ECO:0000313" key="3">
    <source>
        <dbReference type="Proteomes" id="UP000041254"/>
    </source>
</evidence>
<dbReference type="AlphaFoldDB" id="A0A0G4ERM9"/>
<keyword evidence="3" id="KW-1185">Reference proteome</keyword>
<feature type="compositionally biased region" description="Gly residues" evidence="1">
    <location>
        <begin position="123"/>
        <end position="139"/>
    </location>
</feature>
<sequence>MQPSHLPVLPGFEDHESNPVPDTFEEASDRRGAIHASVVDEGGRVEPLKASPYQAHQDKLGQLQVVMTQAKDHLKGIVQEKEQERLSAQEKVAVRALRGSLDILEVIIRRAQAPVENNFGMPGDRGGGRGGFSRGGGGGGYSRGVGWEAAMSDTNELEMSLDQLTPLLGTAPYPRLQVFVHRKKDTATGQPAPATPSTGDPSC</sequence>
<name>A0A0G4ERM9_VITBC</name>
<proteinExistence type="predicted"/>
<organism evidence="2 3">
    <name type="scientific">Vitrella brassicaformis (strain CCMP3155)</name>
    <dbReference type="NCBI Taxonomy" id="1169540"/>
    <lineage>
        <taxon>Eukaryota</taxon>
        <taxon>Sar</taxon>
        <taxon>Alveolata</taxon>
        <taxon>Colpodellida</taxon>
        <taxon>Vitrellaceae</taxon>
        <taxon>Vitrella</taxon>
    </lineage>
</organism>
<dbReference type="VEuPathDB" id="CryptoDB:Vbra_12796"/>